<reference evidence="3 4" key="2">
    <citation type="submission" date="2015-02" db="EMBL/GenBank/DDBJ databases">
        <title>The complete genome of Sphingomonas hengshuiensis sp. WHSC-8 isolated from soil of Hengshui Lake.</title>
        <authorList>
            <person name="Wei S."/>
            <person name="Guo J."/>
            <person name="Su C."/>
            <person name="Wu R."/>
            <person name="Zhang Z."/>
            <person name="Liang K."/>
            <person name="Li H."/>
            <person name="Wang T."/>
            <person name="Liu H."/>
            <person name="Zhang C."/>
            <person name="Li Z."/>
            <person name="Wang Q."/>
            <person name="Meng J."/>
        </authorList>
    </citation>
    <scope>NUCLEOTIDE SEQUENCE [LARGE SCALE GENOMIC DNA]</scope>
    <source>
        <strain evidence="3 4">WHSC-8</strain>
    </source>
</reference>
<dbReference type="AlphaFoldDB" id="A0A7U4J9C3"/>
<protein>
    <recommendedName>
        <fullName evidence="2">DUF4440 domain-containing protein</fullName>
    </recommendedName>
</protein>
<gene>
    <name evidence="3" type="ORF">TS85_13965</name>
</gene>
<evidence type="ECO:0000313" key="3">
    <source>
        <dbReference type="EMBL" id="AJP72645.1"/>
    </source>
</evidence>
<keyword evidence="4" id="KW-1185">Reference proteome</keyword>
<dbReference type="RefSeq" id="WP_044332950.1">
    <property type="nucleotide sequence ID" value="NZ_CP010836.1"/>
</dbReference>
<dbReference type="Gene3D" id="3.10.450.50">
    <property type="match status" value="1"/>
</dbReference>
<dbReference type="KEGG" id="sphi:TS85_13965"/>
<feature type="signal peptide" evidence="1">
    <location>
        <begin position="1"/>
        <end position="22"/>
    </location>
</feature>
<evidence type="ECO:0000313" key="4">
    <source>
        <dbReference type="Proteomes" id="UP000032300"/>
    </source>
</evidence>
<evidence type="ECO:0000259" key="2">
    <source>
        <dbReference type="Pfam" id="PF14534"/>
    </source>
</evidence>
<dbReference type="Pfam" id="PF14534">
    <property type="entry name" value="DUF4440"/>
    <property type="match status" value="1"/>
</dbReference>
<dbReference type="InterPro" id="IPR032710">
    <property type="entry name" value="NTF2-like_dom_sf"/>
</dbReference>
<feature type="domain" description="DUF4440" evidence="2">
    <location>
        <begin position="27"/>
        <end position="135"/>
    </location>
</feature>
<accession>A0A7U4J9C3</accession>
<dbReference type="SUPFAM" id="SSF54427">
    <property type="entry name" value="NTF2-like"/>
    <property type="match status" value="1"/>
</dbReference>
<name>A0A7U4J9C3_9SPHN</name>
<dbReference type="Proteomes" id="UP000032300">
    <property type="component" value="Chromosome"/>
</dbReference>
<keyword evidence="1" id="KW-0732">Signal</keyword>
<proteinExistence type="predicted"/>
<reference evidence="3 4" key="1">
    <citation type="journal article" date="2015" name="Int. J. Syst. Evol. Microbiol.">
        <title>Sphingomonas hengshuiensis sp. nov., isolated from lake wetland.</title>
        <authorList>
            <person name="Wei S."/>
            <person name="Wang T."/>
            <person name="Liu H."/>
            <person name="Zhang C."/>
            <person name="Guo J."/>
            <person name="Wang Q."/>
            <person name="Liang K."/>
            <person name="Zhang Z."/>
        </authorList>
    </citation>
    <scope>NUCLEOTIDE SEQUENCE [LARGE SCALE GENOMIC DNA]</scope>
    <source>
        <strain evidence="3 4">WHSC-8</strain>
    </source>
</reference>
<dbReference type="EMBL" id="CP010836">
    <property type="protein sequence ID" value="AJP72645.1"/>
    <property type="molecule type" value="Genomic_DNA"/>
</dbReference>
<evidence type="ECO:0000256" key="1">
    <source>
        <dbReference type="SAM" id="SignalP"/>
    </source>
</evidence>
<dbReference type="InterPro" id="IPR027843">
    <property type="entry name" value="DUF4440"/>
</dbReference>
<dbReference type="OrthoDB" id="7283526at2"/>
<organism evidence="3 4">
    <name type="scientific">Sphingomonas hengshuiensis</name>
    <dbReference type="NCBI Taxonomy" id="1609977"/>
    <lineage>
        <taxon>Bacteria</taxon>
        <taxon>Pseudomonadati</taxon>
        <taxon>Pseudomonadota</taxon>
        <taxon>Alphaproteobacteria</taxon>
        <taxon>Sphingomonadales</taxon>
        <taxon>Sphingomonadaceae</taxon>
        <taxon>Sphingomonas</taxon>
    </lineage>
</organism>
<sequence length="150" mass="15920">MPLSLLLAAACPASALPAPAPADAPLIRLVTEFVAAEEQFDQARLAELTTPDYAEVSPLGELDQRDAFLGFYAADKKRPAPATMVCEPFVRQHGNAATVIARLGFDLPGAPGQPPRAVAFRATFLALRSGDAWKLASAHYTPLRLKPAAN</sequence>
<feature type="chain" id="PRO_5030968806" description="DUF4440 domain-containing protein" evidence="1">
    <location>
        <begin position="23"/>
        <end position="150"/>
    </location>
</feature>